<organism evidence="2 3">
    <name type="scientific">Trematosphaeria pertusa</name>
    <dbReference type="NCBI Taxonomy" id="390896"/>
    <lineage>
        <taxon>Eukaryota</taxon>
        <taxon>Fungi</taxon>
        <taxon>Dikarya</taxon>
        <taxon>Ascomycota</taxon>
        <taxon>Pezizomycotina</taxon>
        <taxon>Dothideomycetes</taxon>
        <taxon>Pleosporomycetidae</taxon>
        <taxon>Pleosporales</taxon>
        <taxon>Massarineae</taxon>
        <taxon>Trematosphaeriaceae</taxon>
        <taxon>Trematosphaeria</taxon>
    </lineage>
</organism>
<sequence length="311" mass="34682">MQATLSLAPRTGGLAVRVGTCLPSSASRSQPAATDPQTNARPAIEGQCCISTLSVSVGCWGIVSLENPNPTPCDGRCSRNNKLSTTSQGRSRYPPPASRGLHTPLYLPALLTSFVRLCCPSNQEDPPRLELATQYQPMLLVPVVFANCRWNWRREAAVDFVSHRALRLVCVTFPTVTRKATISYTCIPHLTADSSTRKLRRLDPERDRGEPVILKTIWFPLPIETTRTDTSEAEACGHPMLWTSSGTAHVQSFGQESQSHAMRFIQHQRCCFGPISPSTAWTGRFPLLNRQYAKPCTHLHHYYARKYDYQK</sequence>
<dbReference type="RefSeq" id="XP_033684661.1">
    <property type="nucleotide sequence ID" value="XM_033826746.1"/>
</dbReference>
<name>A0A6A6IHL2_9PLEO</name>
<feature type="region of interest" description="Disordered" evidence="1">
    <location>
        <begin position="74"/>
        <end position="97"/>
    </location>
</feature>
<accession>A0A6A6IHL2</accession>
<evidence type="ECO:0000256" key="1">
    <source>
        <dbReference type="SAM" id="MobiDB-lite"/>
    </source>
</evidence>
<dbReference type="Proteomes" id="UP000800094">
    <property type="component" value="Unassembled WGS sequence"/>
</dbReference>
<gene>
    <name evidence="2" type="ORF">BU26DRAFT_504116</name>
</gene>
<evidence type="ECO:0000313" key="3">
    <source>
        <dbReference type="Proteomes" id="UP000800094"/>
    </source>
</evidence>
<reference evidence="2" key="1">
    <citation type="journal article" date="2020" name="Stud. Mycol.">
        <title>101 Dothideomycetes genomes: a test case for predicting lifestyles and emergence of pathogens.</title>
        <authorList>
            <person name="Haridas S."/>
            <person name="Albert R."/>
            <person name="Binder M."/>
            <person name="Bloem J."/>
            <person name="Labutti K."/>
            <person name="Salamov A."/>
            <person name="Andreopoulos B."/>
            <person name="Baker S."/>
            <person name="Barry K."/>
            <person name="Bills G."/>
            <person name="Bluhm B."/>
            <person name="Cannon C."/>
            <person name="Castanera R."/>
            <person name="Culley D."/>
            <person name="Daum C."/>
            <person name="Ezra D."/>
            <person name="Gonzalez J."/>
            <person name="Henrissat B."/>
            <person name="Kuo A."/>
            <person name="Liang C."/>
            <person name="Lipzen A."/>
            <person name="Lutzoni F."/>
            <person name="Magnuson J."/>
            <person name="Mondo S."/>
            <person name="Nolan M."/>
            <person name="Ohm R."/>
            <person name="Pangilinan J."/>
            <person name="Park H.-J."/>
            <person name="Ramirez L."/>
            <person name="Alfaro M."/>
            <person name="Sun H."/>
            <person name="Tritt A."/>
            <person name="Yoshinaga Y."/>
            <person name="Zwiers L.-H."/>
            <person name="Turgeon B."/>
            <person name="Goodwin S."/>
            <person name="Spatafora J."/>
            <person name="Crous P."/>
            <person name="Grigoriev I."/>
        </authorList>
    </citation>
    <scope>NUCLEOTIDE SEQUENCE</scope>
    <source>
        <strain evidence="2">CBS 122368</strain>
    </source>
</reference>
<dbReference type="EMBL" id="ML987194">
    <property type="protein sequence ID" value="KAF2249657.1"/>
    <property type="molecule type" value="Genomic_DNA"/>
</dbReference>
<dbReference type="GeneID" id="54580076"/>
<proteinExistence type="predicted"/>
<feature type="compositionally biased region" description="Polar residues" evidence="1">
    <location>
        <begin position="78"/>
        <end position="90"/>
    </location>
</feature>
<keyword evidence="3" id="KW-1185">Reference proteome</keyword>
<dbReference type="AlphaFoldDB" id="A0A6A6IHL2"/>
<protein>
    <submittedName>
        <fullName evidence="2">Uncharacterized protein</fullName>
    </submittedName>
</protein>
<evidence type="ECO:0000313" key="2">
    <source>
        <dbReference type="EMBL" id="KAF2249657.1"/>
    </source>
</evidence>